<proteinExistence type="predicted"/>
<dbReference type="AlphaFoldDB" id="A0A6C0AFP6"/>
<dbReference type="EMBL" id="MN740595">
    <property type="protein sequence ID" value="QHS78270.1"/>
    <property type="molecule type" value="Genomic_DNA"/>
</dbReference>
<evidence type="ECO:0000313" key="1">
    <source>
        <dbReference type="EMBL" id="QHS78270.1"/>
    </source>
</evidence>
<sequence length="156" mass="18872">MTEYSMIQAGPFPYVLETVQNYFGKNKIKCENSINYIEYMINDALVVTNQVYEYEDFLKHQRFKNIRDHYLKEFLYLININEPNKSSEYLFTYLFVILHLNDLLDKFHECLKLFPKDFDKNNFSDNDPKYDIDEIMKLKINEESFLGDDPKKLFQI</sequence>
<reference evidence="1" key="1">
    <citation type="journal article" date="2020" name="Nature">
        <title>Giant virus diversity and host interactions through global metagenomics.</title>
        <authorList>
            <person name="Schulz F."/>
            <person name="Roux S."/>
            <person name="Paez-Espino D."/>
            <person name="Jungbluth S."/>
            <person name="Walsh D.A."/>
            <person name="Denef V.J."/>
            <person name="McMahon K.D."/>
            <person name="Konstantinidis K.T."/>
            <person name="Eloe-Fadrosh E.A."/>
            <person name="Kyrpides N.C."/>
            <person name="Woyke T."/>
        </authorList>
    </citation>
    <scope>NUCLEOTIDE SEQUENCE</scope>
    <source>
        <strain evidence="1">GVMAG-S-1021933-23</strain>
    </source>
</reference>
<protein>
    <submittedName>
        <fullName evidence="1">Uncharacterized protein</fullName>
    </submittedName>
</protein>
<organism evidence="1">
    <name type="scientific">viral metagenome</name>
    <dbReference type="NCBI Taxonomy" id="1070528"/>
    <lineage>
        <taxon>unclassified sequences</taxon>
        <taxon>metagenomes</taxon>
        <taxon>organismal metagenomes</taxon>
    </lineage>
</organism>
<accession>A0A6C0AFP6</accession>
<name>A0A6C0AFP6_9ZZZZ</name>